<feature type="region of interest" description="Disordered" evidence="1">
    <location>
        <begin position="1"/>
        <end position="66"/>
    </location>
</feature>
<proteinExistence type="predicted"/>
<name>A0A6J4SE00_9SPHN</name>
<feature type="region of interest" description="Disordered" evidence="1">
    <location>
        <begin position="80"/>
        <end position="132"/>
    </location>
</feature>
<evidence type="ECO:0000313" key="2">
    <source>
        <dbReference type="EMBL" id="CAA9491633.1"/>
    </source>
</evidence>
<dbReference type="AlphaFoldDB" id="A0A6J4SE00"/>
<feature type="compositionally biased region" description="Basic residues" evidence="1">
    <location>
        <begin position="28"/>
        <end position="42"/>
    </location>
</feature>
<dbReference type="GO" id="GO:0006508">
    <property type="term" value="P:proteolysis"/>
    <property type="evidence" value="ECO:0007669"/>
    <property type="project" value="UniProtKB-KW"/>
</dbReference>
<sequence>GKPRAHAISRGAYDQAIPHGPREGHAGQGRRRRGDRTGRSHPHPPADPQAQQLQSADAERRLHADGVRGAVPAALLLHERGGCDPSDAAGPSAGRGGVRGVHLRGRRNQGRAGDRLCPREPAPPAMHAGKGL</sequence>
<reference evidence="2" key="1">
    <citation type="submission" date="2020-02" db="EMBL/GenBank/DDBJ databases">
        <authorList>
            <person name="Meier V. D."/>
        </authorList>
    </citation>
    <scope>NUCLEOTIDE SEQUENCE</scope>
    <source>
        <strain evidence="2">AVDCRST_MAG09</strain>
    </source>
</reference>
<gene>
    <name evidence="2" type="ORF">AVDCRST_MAG09-138</name>
</gene>
<organism evidence="2">
    <name type="scientific">uncultured Sphingomonas sp</name>
    <dbReference type="NCBI Taxonomy" id="158754"/>
    <lineage>
        <taxon>Bacteria</taxon>
        <taxon>Pseudomonadati</taxon>
        <taxon>Pseudomonadota</taxon>
        <taxon>Alphaproteobacteria</taxon>
        <taxon>Sphingomonadales</taxon>
        <taxon>Sphingomonadaceae</taxon>
        <taxon>Sphingomonas</taxon>
        <taxon>environmental samples</taxon>
    </lineage>
</organism>
<dbReference type="EMBL" id="CADCVZ010000005">
    <property type="protein sequence ID" value="CAA9491633.1"/>
    <property type="molecule type" value="Genomic_DNA"/>
</dbReference>
<dbReference type="GO" id="GO:0008233">
    <property type="term" value="F:peptidase activity"/>
    <property type="evidence" value="ECO:0007669"/>
    <property type="project" value="UniProtKB-KW"/>
</dbReference>
<evidence type="ECO:0000256" key="1">
    <source>
        <dbReference type="SAM" id="MobiDB-lite"/>
    </source>
</evidence>
<feature type="compositionally biased region" description="Basic and acidic residues" evidence="1">
    <location>
        <begin position="57"/>
        <end position="66"/>
    </location>
</feature>
<accession>A0A6J4SE00</accession>
<feature type="non-terminal residue" evidence="2">
    <location>
        <position position="1"/>
    </location>
</feature>
<feature type="non-terminal residue" evidence="2">
    <location>
        <position position="132"/>
    </location>
</feature>
<keyword evidence="2" id="KW-0378">Hydrolase</keyword>
<protein>
    <submittedName>
        <fullName evidence="2">ATP-dependent Clp protease adaptor protein ClpS</fullName>
    </submittedName>
</protein>
<keyword evidence="2" id="KW-0645">Protease</keyword>